<reference evidence="2 3" key="1">
    <citation type="submission" date="2009-12" db="EMBL/GenBank/DDBJ databases">
        <title>The draft genome of Batrachochytrium dendrobatidis.</title>
        <authorList>
            <consortium name="US DOE Joint Genome Institute (JGI-PGF)"/>
            <person name="Kuo A."/>
            <person name="Salamov A."/>
            <person name="Schmutz J."/>
            <person name="Lucas S."/>
            <person name="Pitluck S."/>
            <person name="Rosenblum E."/>
            <person name="Stajich J."/>
            <person name="Eisen M."/>
            <person name="Grigoriev I.V."/>
        </authorList>
    </citation>
    <scope>NUCLEOTIDE SEQUENCE [LARGE SCALE GENOMIC DNA]</scope>
    <source>
        <strain evidence="3">JAM81 / FGSC 10211</strain>
    </source>
</reference>
<evidence type="ECO:0000256" key="1">
    <source>
        <dbReference type="SAM" id="MobiDB-lite"/>
    </source>
</evidence>
<dbReference type="HOGENOM" id="CLU_1686226_0_0_1"/>
<sequence>MRVVYMPSPPIPGTIALTIPLKNLLNGKLVRPWIGSNSYQGLVPNGGLNDEGSIKLYFEKGGGFEFSSAYTMLRSRIAEDVAPFEEPLPLYSTEHGVSGPTYAPSGSSSQPNEGAFLYTTPTSGIPAAKPYQQSEQLPAFQQNPLRPDQENYDRKS</sequence>
<accession>F4PCZ5</accession>
<dbReference type="InterPro" id="IPR044852">
    <property type="entry name" value="WBP2-like"/>
</dbReference>
<dbReference type="GeneID" id="18239485"/>
<feature type="compositionally biased region" description="Basic and acidic residues" evidence="1">
    <location>
        <begin position="147"/>
        <end position="156"/>
    </location>
</feature>
<dbReference type="RefSeq" id="XP_006682385.1">
    <property type="nucleotide sequence ID" value="XM_006682322.1"/>
</dbReference>
<name>F4PCZ5_BATDJ</name>
<feature type="compositionally biased region" description="Polar residues" evidence="1">
    <location>
        <begin position="131"/>
        <end position="144"/>
    </location>
</feature>
<gene>
    <name evidence="2" type="ORF">BATDEDRAFT_27997</name>
</gene>
<evidence type="ECO:0000313" key="3">
    <source>
        <dbReference type="Proteomes" id="UP000007241"/>
    </source>
</evidence>
<dbReference type="Proteomes" id="UP000007241">
    <property type="component" value="Unassembled WGS sequence"/>
</dbReference>
<dbReference type="EMBL" id="GL882894">
    <property type="protein sequence ID" value="EGF76947.1"/>
    <property type="molecule type" value="Genomic_DNA"/>
</dbReference>
<dbReference type="GO" id="GO:0003713">
    <property type="term" value="F:transcription coactivator activity"/>
    <property type="evidence" value="ECO:0007669"/>
    <property type="project" value="InterPro"/>
</dbReference>
<protein>
    <submittedName>
        <fullName evidence="2">Uncharacterized protein</fullName>
    </submittedName>
</protein>
<evidence type="ECO:0000313" key="2">
    <source>
        <dbReference type="EMBL" id="EGF76947.1"/>
    </source>
</evidence>
<dbReference type="FunCoup" id="F4PCZ5">
    <property type="interactions" value="171"/>
</dbReference>
<dbReference type="InParanoid" id="F4PCZ5"/>
<feature type="region of interest" description="Disordered" evidence="1">
    <location>
        <begin position="90"/>
        <end position="156"/>
    </location>
</feature>
<dbReference type="PANTHER" id="PTHR31606:SF1">
    <property type="entry name" value="WW DOMAIN BINDING PROTEIN 2, ISOFORM E"/>
    <property type="match status" value="1"/>
</dbReference>
<keyword evidence="3" id="KW-1185">Reference proteome</keyword>
<dbReference type="AlphaFoldDB" id="F4PCZ5"/>
<organism evidence="2 3">
    <name type="scientific">Batrachochytrium dendrobatidis (strain JAM81 / FGSC 10211)</name>
    <name type="common">Frog chytrid fungus</name>
    <dbReference type="NCBI Taxonomy" id="684364"/>
    <lineage>
        <taxon>Eukaryota</taxon>
        <taxon>Fungi</taxon>
        <taxon>Fungi incertae sedis</taxon>
        <taxon>Chytridiomycota</taxon>
        <taxon>Chytridiomycota incertae sedis</taxon>
        <taxon>Chytridiomycetes</taxon>
        <taxon>Rhizophydiales</taxon>
        <taxon>Rhizophydiales incertae sedis</taxon>
        <taxon>Batrachochytrium</taxon>
    </lineage>
</organism>
<dbReference type="STRING" id="684364.F4PCZ5"/>
<dbReference type="PANTHER" id="PTHR31606">
    <property type="entry name" value="WW DOMAIN BINDING PROTEIN 2, ISOFORM E"/>
    <property type="match status" value="1"/>
</dbReference>
<dbReference type="OrthoDB" id="1259151at2759"/>
<proteinExistence type="predicted"/>